<protein>
    <submittedName>
        <fullName evidence="1">Uncharacterized protein</fullName>
    </submittedName>
</protein>
<evidence type="ECO:0000313" key="1">
    <source>
        <dbReference type="EMBL" id="KAH8000915.1"/>
    </source>
</evidence>
<keyword evidence="2" id="KW-1185">Reference proteome</keyword>
<reference evidence="1" key="1">
    <citation type="submission" date="2021-08" db="EMBL/GenBank/DDBJ databases">
        <title>The first chromosome-level gecko genome reveals the dynamic sex chromosomes of Neotropical dwarf geckos (Sphaerodactylidae: Sphaerodactylus).</title>
        <authorList>
            <person name="Pinto B.J."/>
            <person name="Keating S.E."/>
            <person name="Gamble T."/>
        </authorList>
    </citation>
    <scope>NUCLEOTIDE SEQUENCE</scope>
    <source>
        <strain evidence="1">TG3544</strain>
    </source>
</reference>
<name>A0ACB8F756_9SAUR</name>
<dbReference type="EMBL" id="CM037618">
    <property type="protein sequence ID" value="KAH8000915.1"/>
    <property type="molecule type" value="Genomic_DNA"/>
</dbReference>
<gene>
    <name evidence="1" type="ORF">K3G42_029941</name>
</gene>
<evidence type="ECO:0000313" key="2">
    <source>
        <dbReference type="Proteomes" id="UP000827872"/>
    </source>
</evidence>
<proteinExistence type="predicted"/>
<accession>A0ACB8F756</accession>
<sequence>MEPFHTANVKRVAVRVKQPAVLLGHLHASVHTANGAHGSNVRRGPPQPWQRSGVPVRLRSCQVGLWETEGAEAGLGNPSWIWAPWIQPASSAVPRCCGEHCFRSLWGPVQLRLVGCEEAGLLPFPSYPLRPGL</sequence>
<dbReference type="Proteomes" id="UP000827872">
    <property type="component" value="Linkage Group LG05"/>
</dbReference>
<organism evidence="1 2">
    <name type="scientific">Sphaerodactylus townsendi</name>
    <dbReference type="NCBI Taxonomy" id="933632"/>
    <lineage>
        <taxon>Eukaryota</taxon>
        <taxon>Metazoa</taxon>
        <taxon>Chordata</taxon>
        <taxon>Craniata</taxon>
        <taxon>Vertebrata</taxon>
        <taxon>Euteleostomi</taxon>
        <taxon>Lepidosauria</taxon>
        <taxon>Squamata</taxon>
        <taxon>Bifurcata</taxon>
        <taxon>Gekkota</taxon>
        <taxon>Sphaerodactylidae</taxon>
        <taxon>Sphaerodactylus</taxon>
    </lineage>
</organism>
<comment type="caution">
    <text evidence="1">The sequence shown here is derived from an EMBL/GenBank/DDBJ whole genome shotgun (WGS) entry which is preliminary data.</text>
</comment>